<dbReference type="CDD" id="cd16442">
    <property type="entry name" value="BPL"/>
    <property type="match status" value="1"/>
</dbReference>
<dbReference type="NCBIfam" id="TIGR00121">
    <property type="entry name" value="birA_ligase"/>
    <property type="match status" value="1"/>
</dbReference>
<accession>A0A382J744</accession>
<dbReference type="GO" id="GO:0004077">
    <property type="term" value="F:biotin--[biotin carboxyl-carrier protein] ligase activity"/>
    <property type="evidence" value="ECO:0007669"/>
    <property type="project" value="InterPro"/>
</dbReference>
<dbReference type="InterPro" id="IPR045864">
    <property type="entry name" value="aa-tRNA-synth_II/BPL/LPL"/>
</dbReference>
<dbReference type="SUPFAM" id="SSF55681">
    <property type="entry name" value="Class II aaRS and biotin synthetases"/>
    <property type="match status" value="1"/>
</dbReference>
<sequence length="166" mass="19224">MNFNKVKTIIRENHYEFIHVESTPSTMINVKNFLKAENKNCIVLSDEQTAGKGRRGNSWYSPKGNIYFSISFNNFLNLKSHFLLSILIAVSIKMTLEKFKAKNIKFKWPNDIFFENKKFSGIILETYKVSDDKSFMIVGCGINIESCPKNLQHSTTYVKKFCKIES</sequence>
<evidence type="ECO:0000256" key="1">
    <source>
        <dbReference type="ARBA" id="ARBA00022598"/>
    </source>
</evidence>
<organism evidence="3">
    <name type="scientific">marine metagenome</name>
    <dbReference type="NCBI Taxonomy" id="408172"/>
    <lineage>
        <taxon>unclassified sequences</taxon>
        <taxon>metagenomes</taxon>
        <taxon>ecological metagenomes</taxon>
    </lineage>
</organism>
<gene>
    <name evidence="3" type="ORF">METZ01_LOCUS260754</name>
</gene>
<evidence type="ECO:0000259" key="2">
    <source>
        <dbReference type="PROSITE" id="PS51733"/>
    </source>
</evidence>
<dbReference type="InterPro" id="IPR004408">
    <property type="entry name" value="Biotin_CoA_COase_ligase"/>
</dbReference>
<dbReference type="PANTHER" id="PTHR12835">
    <property type="entry name" value="BIOTIN PROTEIN LIGASE"/>
    <property type="match status" value="1"/>
</dbReference>
<dbReference type="Gene3D" id="3.30.930.10">
    <property type="entry name" value="Bira Bifunctional Protein, Domain 2"/>
    <property type="match status" value="1"/>
</dbReference>
<keyword evidence="1" id="KW-0436">Ligase</keyword>
<feature type="domain" description="BPL/LPL catalytic" evidence="2">
    <location>
        <begin position="2"/>
        <end position="166"/>
    </location>
</feature>
<dbReference type="EMBL" id="UINC01072336">
    <property type="protein sequence ID" value="SVC07900.1"/>
    <property type="molecule type" value="Genomic_DNA"/>
</dbReference>
<dbReference type="InterPro" id="IPR004143">
    <property type="entry name" value="BPL_LPL_catalytic"/>
</dbReference>
<name>A0A382J744_9ZZZZ</name>
<reference evidence="3" key="1">
    <citation type="submission" date="2018-05" db="EMBL/GenBank/DDBJ databases">
        <authorList>
            <person name="Lanie J.A."/>
            <person name="Ng W.-L."/>
            <person name="Kazmierczak K.M."/>
            <person name="Andrzejewski T.M."/>
            <person name="Davidsen T.M."/>
            <person name="Wayne K.J."/>
            <person name="Tettelin H."/>
            <person name="Glass J.I."/>
            <person name="Rusch D."/>
            <person name="Podicherti R."/>
            <person name="Tsui H.-C.T."/>
            <person name="Winkler M.E."/>
        </authorList>
    </citation>
    <scope>NUCLEOTIDE SEQUENCE</scope>
</reference>
<dbReference type="PANTHER" id="PTHR12835:SF5">
    <property type="entry name" value="BIOTIN--PROTEIN LIGASE"/>
    <property type="match status" value="1"/>
</dbReference>
<feature type="non-terminal residue" evidence="3">
    <location>
        <position position="166"/>
    </location>
</feature>
<dbReference type="AlphaFoldDB" id="A0A382J744"/>
<protein>
    <recommendedName>
        <fullName evidence="2">BPL/LPL catalytic domain-containing protein</fullName>
    </recommendedName>
</protein>
<dbReference type="Pfam" id="PF03099">
    <property type="entry name" value="BPL_LplA_LipB"/>
    <property type="match status" value="1"/>
</dbReference>
<evidence type="ECO:0000313" key="3">
    <source>
        <dbReference type="EMBL" id="SVC07900.1"/>
    </source>
</evidence>
<dbReference type="PROSITE" id="PS51733">
    <property type="entry name" value="BPL_LPL_CATALYTIC"/>
    <property type="match status" value="1"/>
</dbReference>
<proteinExistence type="predicted"/>
<dbReference type="GO" id="GO:0005737">
    <property type="term" value="C:cytoplasm"/>
    <property type="evidence" value="ECO:0007669"/>
    <property type="project" value="TreeGrafter"/>
</dbReference>